<keyword evidence="2" id="KW-1133">Transmembrane helix</keyword>
<feature type="region of interest" description="Disordered" evidence="1">
    <location>
        <begin position="179"/>
        <end position="211"/>
    </location>
</feature>
<proteinExistence type="predicted"/>
<feature type="transmembrane region" description="Helical" evidence="2">
    <location>
        <begin position="89"/>
        <end position="109"/>
    </location>
</feature>
<evidence type="ECO:0000313" key="3">
    <source>
        <dbReference type="EMBL" id="CUO85145.1"/>
    </source>
</evidence>
<reference evidence="3 4" key="1">
    <citation type="submission" date="2015-09" db="EMBL/GenBank/DDBJ databases">
        <authorList>
            <consortium name="Pathogen Informatics"/>
        </authorList>
    </citation>
    <scope>NUCLEOTIDE SEQUENCE [LARGE SCALE GENOMIC DNA]</scope>
    <source>
        <strain evidence="3 4">2789STDY5834876</strain>
    </source>
</reference>
<dbReference type="AlphaFoldDB" id="A0A174IJN2"/>
<dbReference type="InterPro" id="IPR010690">
    <property type="entry name" value="YqfD"/>
</dbReference>
<dbReference type="STRING" id="39482.ERS852491_03512"/>
<gene>
    <name evidence="3" type="ORF">ERS852491_03512</name>
</gene>
<evidence type="ECO:0000256" key="1">
    <source>
        <dbReference type="SAM" id="MobiDB-lite"/>
    </source>
</evidence>
<dbReference type="Proteomes" id="UP000095544">
    <property type="component" value="Unassembled WGS sequence"/>
</dbReference>
<dbReference type="RefSeq" id="WP_174518415.1">
    <property type="nucleotide sequence ID" value="NZ_CYZU01000038.1"/>
</dbReference>
<name>A0A174IJN2_9FIRM</name>
<keyword evidence="2" id="KW-0812">Transmembrane</keyword>
<accession>A0A174IJN2</accession>
<feature type="compositionally biased region" description="Low complexity" evidence="1">
    <location>
        <begin position="188"/>
        <end position="200"/>
    </location>
</feature>
<keyword evidence="2" id="KW-0472">Membrane</keyword>
<organism evidence="3 4">
    <name type="scientific">Faecalicatena contorta</name>
    <dbReference type="NCBI Taxonomy" id="39482"/>
    <lineage>
        <taxon>Bacteria</taxon>
        <taxon>Bacillati</taxon>
        <taxon>Bacillota</taxon>
        <taxon>Clostridia</taxon>
        <taxon>Lachnospirales</taxon>
        <taxon>Lachnospiraceae</taxon>
        <taxon>Faecalicatena</taxon>
    </lineage>
</organism>
<dbReference type="EMBL" id="CYZU01000038">
    <property type="protein sequence ID" value="CUO85145.1"/>
    <property type="molecule type" value="Genomic_DNA"/>
</dbReference>
<dbReference type="Pfam" id="PF06898">
    <property type="entry name" value="YqfD"/>
    <property type="match status" value="2"/>
</dbReference>
<evidence type="ECO:0000256" key="2">
    <source>
        <dbReference type="SAM" id="Phobius"/>
    </source>
</evidence>
<evidence type="ECO:0000313" key="4">
    <source>
        <dbReference type="Proteomes" id="UP000095544"/>
    </source>
</evidence>
<protein>
    <submittedName>
        <fullName evidence="3">Sporulation protein YqfD</fullName>
    </submittedName>
</protein>
<sequence>MIQSIIRYIHGYVKIRVEGYSPERFLNLCRHHQIYIWGLNPCGNAYEMYMSLKGFRRLRPIVRKTHTKVLLVQRNGLPFFLHRYRKRKLFFISFILCLGLLYFYSSFIWDIHFEGNEKWTNETLLEFLETKDVSPHMAKKKVDCAQIVKDIRKEYDDIVWVSASIDGSRLRIQIKENEDTFREESESADGAGAEGQGDASPDAGKETETPSDLIATKDGVITSIITRSGIPQVHVGDTVAKGDVLVTGRIEVLNDAGEVTGYQYQKSDADIFADTQLNYEDSISTTYKKKYYEKSQRRLYYIKAGSWYISAGTVKNDYKEWEMYTNEHQLKLGENFYLPLSYGNKIVRSYTSKEKPYTKEELQKQLSSNFKQFSKELEENDVQIRENRVKIHISKNTATAKGILYLNERITQEADTEIIEIENEGQEEAGGPQE</sequence>